<dbReference type="AlphaFoldDB" id="A0A8J3NGN0"/>
<sequence length="307" mass="33200">MTIGSHITTFAGRPVADYPNDLGKAKRAGTAWRLEDTDYDDSGEFRERLTALAAEEWADKVEAIVIGNWGGAYESAPPIGLLAELLPRFTSLKALFLGEMTYEECEISWIVHTDITPLLEALPRLETLTVRGASGLGLKPLRHEHLREFTIESGGLPAEVVRAVGECDLPALTHLELWLGTGNYGGDADVDDLAPILNGTRLPALTSLGLRDSEIADQVAAALAGAPVVARLRRLDLSLGMLADEGAAALLAGQPLTHLHRLDLHHHFISDPVQARLTAELAEAGVELDLSEPSRSRRDERYIAVAE</sequence>
<keyword evidence="2" id="KW-1185">Reference proteome</keyword>
<name>A0A8J3NGN0_9ACTN</name>
<dbReference type="Gene3D" id="3.80.10.10">
    <property type="entry name" value="Ribonuclease Inhibitor"/>
    <property type="match status" value="1"/>
</dbReference>
<evidence type="ECO:0000313" key="2">
    <source>
        <dbReference type="Proteomes" id="UP000601223"/>
    </source>
</evidence>
<evidence type="ECO:0008006" key="3">
    <source>
        <dbReference type="Google" id="ProtNLM"/>
    </source>
</evidence>
<evidence type="ECO:0000313" key="1">
    <source>
        <dbReference type="EMBL" id="GIF80530.1"/>
    </source>
</evidence>
<dbReference type="InterPro" id="IPR047722">
    <property type="entry name" value="STM4015-like"/>
</dbReference>
<dbReference type="InterPro" id="IPR032675">
    <property type="entry name" value="LRR_dom_sf"/>
</dbReference>
<dbReference type="EMBL" id="BONF01000010">
    <property type="protein sequence ID" value="GIF80530.1"/>
    <property type="molecule type" value="Genomic_DNA"/>
</dbReference>
<accession>A0A8J3NGN0</accession>
<dbReference type="NCBIfam" id="NF038076">
    <property type="entry name" value="fam_STM4015"/>
    <property type="match status" value="1"/>
</dbReference>
<gene>
    <name evidence="1" type="ORF">Cba03nite_18790</name>
</gene>
<dbReference type="Proteomes" id="UP000601223">
    <property type="component" value="Unassembled WGS sequence"/>
</dbReference>
<protein>
    <recommendedName>
        <fullName evidence="3">Leucine-rich repeat domain-containing protein</fullName>
    </recommendedName>
</protein>
<dbReference type="SUPFAM" id="SSF52047">
    <property type="entry name" value="RNI-like"/>
    <property type="match status" value="1"/>
</dbReference>
<dbReference type="RefSeq" id="WP_203744235.1">
    <property type="nucleotide sequence ID" value="NZ_BONF01000010.1"/>
</dbReference>
<proteinExistence type="predicted"/>
<reference evidence="1 2" key="1">
    <citation type="submission" date="2021-01" db="EMBL/GenBank/DDBJ databases">
        <title>Whole genome shotgun sequence of Catellatospora bangladeshensis NBRC 107357.</title>
        <authorList>
            <person name="Komaki H."/>
            <person name="Tamura T."/>
        </authorList>
    </citation>
    <scope>NUCLEOTIDE SEQUENCE [LARGE SCALE GENOMIC DNA]</scope>
    <source>
        <strain evidence="1 2">NBRC 107357</strain>
    </source>
</reference>
<comment type="caution">
    <text evidence="1">The sequence shown here is derived from an EMBL/GenBank/DDBJ whole genome shotgun (WGS) entry which is preliminary data.</text>
</comment>
<organism evidence="1 2">
    <name type="scientific">Catellatospora bangladeshensis</name>
    <dbReference type="NCBI Taxonomy" id="310355"/>
    <lineage>
        <taxon>Bacteria</taxon>
        <taxon>Bacillati</taxon>
        <taxon>Actinomycetota</taxon>
        <taxon>Actinomycetes</taxon>
        <taxon>Micromonosporales</taxon>
        <taxon>Micromonosporaceae</taxon>
        <taxon>Catellatospora</taxon>
    </lineage>
</organism>